<evidence type="ECO:0000256" key="1">
    <source>
        <dbReference type="ARBA" id="ARBA00010458"/>
    </source>
</evidence>
<dbReference type="InterPro" id="IPR033120">
    <property type="entry name" value="HOTDOG_ACOT"/>
</dbReference>
<dbReference type="EMBL" id="JACRYT010000012">
    <property type="protein sequence ID" value="MBC6680337.1"/>
    <property type="molecule type" value="Genomic_DNA"/>
</dbReference>
<dbReference type="AlphaFoldDB" id="A0A923SR55"/>
<accession>A0A923SR55</accession>
<dbReference type="GO" id="GO:0006637">
    <property type="term" value="P:acyl-CoA metabolic process"/>
    <property type="evidence" value="ECO:0007669"/>
    <property type="project" value="TreeGrafter"/>
</dbReference>
<dbReference type="CDD" id="cd03442">
    <property type="entry name" value="BFIT_BACH"/>
    <property type="match status" value="1"/>
</dbReference>
<comment type="caution">
    <text evidence="5">The sequence shown here is derived from an EMBL/GenBank/DDBJ whole genome shotgun (WGS) entry which is preliminary data.</text>
</comment>
<feature type="domain" description="HotDog ACOT-type" evidence="4">
    <location>
        <begin position="1"/>
        <end position="110"/>
    </location>
</feature>
<dbReference type="GO" id="GO:0005829">
    <property type="term" value="C:cytosol"/>
    <property type="evidence" value="ECO:0007669"/>
    <property type="project" value="TreeGrafter"/>
</dbReference>
<dbReference type="Gene3D" id="3.10.129.10">
    <property type="entry name" value="Hotdog Thioesterase"/>
    <property type="match status" value="1"/>
</dbReference>
<evidence type="ECO:0000256" key="2">
    <source>
        <dbReference type="ARBA" id="ARBA00022801"/>
    </source>
</evidence>
<dbReference type="InterPro" id="IPR029069">
    <property type="entry name" value="HotDog_dom_sf"/>
</dbReference>
<dbReference type="PANTHER" id="PTHR11049">
    <property type="entry name" value="ACYL COENZYME A THIOESTER HYDROLASE"/>
    <property type="match status" value="1"/>
</dbReference>
<dbReference type="SUPFAM" id="SSF54637">
    <property type="entry name" value="Thioesterase/thiol ester dehydrase-isomerase"/>
    <property type="match status" value="1"/>
</dbReference>
<dbReference type="InterPro" id="IPR040170">
    <property type="entry name" value="Cytosol_ACT"/>
</dbReference>
<name>A0A923SR55_9FIRM</name>
<protein>
    <submittedName>
        <fullName evidence="5">Acyl-CoA thioesterase</fullName>
    </submittedName>
</protein>
<organism evidence="5 6">
    <name type="scientific">Zhenpiania hominis</name>
    <dbReference type="NCBI Taxonomy" id="2763644"/>
    <lineage>
        <taxon>Bacteria</taxon>
        <taxon>Bacillati</taxon>
        <taxon>Bacillota</taxon>
        <taxon>Clostridia</taxon>
        <taxon>Peptostreptococcales</taxon>
        <taxon>Anaerovoracaceae</taxon>
        <taxon>Zhenpiania</taxon>
    </lineage>
</organism>
<evidence type="ECO:0000313" key="5">
    <source>
        <dbReference type="EMBL" id="MBC6680337.1"/>
    </source>
</evidence>
<dbReference type="Proteomes" id="UP000602647">
    <property type="component" value="Unassembled WGS sequence"/>
</dbReference>
<dbReference type="PROSITE" id="PS51770">
    <property type="entry name" value="HOTDOG_ACOT"/>
    <property type="match status" value="1"/>
</dbReference>
<dbReference type="Pfam" id="PF03061">
    <property type="entry name" value="4HBT"/>
    <property type="match status" value="1"/>
</dbReference>
<gene>
    <name evidence="5" type="ORF">H9L42_10950</name>
</gene>
<dbReference type="RefSeq" id="WP_187303436.1">
    <property type="nucleotide sequence ID" value="NZ_CBCTON010000028.1"/>
</dbReference>
<dbReference type="PANTHER" id="PTHR11049:SF31">
    <property type="entry name" value="HOTDOG ACOT-TYPE DOMAIN-CONTAINING PROTEIN"/>
    <property type="match status" value="1"/>
</dbReference>
<proteinExistence type="inferred from homology"/>
<keyword evidence="6" id="KW-1185">Reference proteome</keyword>
<sequence length="141" mass="15477">MKEYKISHLVKSEDLNHHGTLFAGRTAEWLVEAGFIAAAATHGRPQDILCVNVHGFTFKRPVQKGDILTIHSRIVKAGTTSLMIHVKALCEIHGGQSVEGFVTFVCVDADTKKPKPHGISLDETQDEAELALRARALEVPR</sequence>
<reference evidence="5" key="1">
    <citation type="submission" date="2020-08" db="EMBL/GenBank/DDBJ databases">
        <title>Genome public.</title>
        <authorList>
            <person name="Liu C."/>
            <person name="Sun Q."/>
        </authorList>
    </citation>
    <scope>NUCLEOTIDE SEQUENCE</scope>
    <source>
        <strain evidence="5">BX12</strain>
    </source>
</reference>
<evidence type="ECO:0000313" key="6">
    <source>
        <dbReference type="Proteomes" id="UP000602647"/>
    </source>
</evidence>
<dbReference type="GO" id="GO:0009062">
    <property type="term" value="P:fatty acid catabolic process"/>
    <property type="evidence" value="ECO:0007669"/>
    <property type="project" value="TreeGrafter"/>
</dbReference>
<comment type="similarity">
    <text evidence="1">Belongs to the acyl coenzyme A hydrolase family.</text>
</comment>
<dbReference type="InterPro" id="IPR006683">
    <property type="entry name" value="Thioestr_dom"/>
</dbReference>
<keyword evidence="2 3" id="KW-0378">Hydrolase</keyword>
<evidence type="ECO:0000256" key="3">
    <source>
        <dbReference type="PROSITE-ProRule" id="PRU01106"/>
    </source>
</evidence>
<dbReference type="GO" id="GO:0052816">
    <property type="term" value="F:long-chain fatty acyl-CoA hydrolase activity"/>
    <property type="evidence" value="ECO:0007669"/>
    <property type="project" value="TreeGrafter"/>
</dbReference>
<evidence type="ECO:0000259" key="4">
    <source>
        <dbReference type="PROSITE" id="PS51770"/>
    </source>
</evidence>